<name>A0A2T9X381_9CREN</name>
<sequence>MSLAYLEELEKNGLVSDVEVHFRIGKTSVQVNNPSKNLLLALNLAYRYSPSRVWVGDWLVLEFEERVKIGIWNYAYRPISVDEIVAISRELKGASIEINALEFDKAVEDFLRDIVNYAKTHSGREQIGYINIGHPKYDEFDISTNICDITLKRCKQPKILPNVEGELDCSVISPSIFEGLEFTHMTFTDDGVYISDGGKDLIISPLTAINREGLEKFKKLKMKRVKIIVVDSVVPLDKIMDYVSKMKYRGDIYIYAREDKLYVMNMKSLGEKLIKVVKVKGQDSSH</sequence>
<protein>
    <submittedName>
        <fullName evidence="1">Uncharacterized protein</fullName>
    </submittedName>
</protein>
<dbReference type="EMBL" id="QEFD01000204">
    <property type="protein sequence ID" value="PVU74556.1"/>
    <property type="molecule type" value="Genomic_DNA"/>
</dbReference>
<evidence type="ECO:0000313" key="2">
    <source>
        <dbReference type="Proteomes" id="UP000245638"/>
    </source>
</evidence>
<dbReference type="AlphaFoldDB" id="A0A2T9X381"/>
<gene>
    <name evidence="1" type="ORF">DDW13_06965</name>
</gene>
<organism evidence="1 2">
    <name type="scientific">Acidianus hospitalis</name>
    <dbReference type="NCBI Taxonomy" id="563177"/>
    <lineage>
        <taxon>Archaea</taxon>
        <taxon>Thermoproteota</taxon>
        <taxon>Thermoprotei</taxon>
        <taxon>Sulfolobales</taxon>
        <taxon>Sulfolobaceae</taxon>
        <taxon>Acidianus</taxon>
    </lineage>
</organism>
<accession>A0A2T9X381</accession>
<evidence type="ECO:0000313" key="1">
    <source>
        <dbReference type="EMBL" id="PVU74556.1"/>
    </source>
</evidence>
<reference evidence="1 2" key="1">
    <citation type="journal article" date="2015" name="Appl. Environ. Microbiol.">
        <title>Nanoarchaeota, Their Sulfolobales Host, and Nanoarchaeota Virus Distribution across Yellowstone National Park Hot Springs.</title>
        <authorList>
            <person name="Munson-McGee J.H."/>
            <person name="Field E.K."/>
            <person name="Bateson M."/>
            <person name="Rooney C."/>
            <person name="Stepanauskas R."/>
            <person name="Young M.J."/>
        </authorList>
    </citation>
    <scope>NUCLEOTIDE SEQUENCE [LARGE SCALE GENOMIC DNA]</scope>
    <source>
        <strain evidence="1">SCGC AC-742_N10</strain>
    </source>
</reference>
<comment type="caution">
    <text evidence="1">The sequence shown here is derived from an EMBL/GenBank/DDBJ whole genome shotgun (WGS) entry which is preliminary data.</text>
</comment>
<dbReference type="Proteomes" id="UP000245638">
    <property type="component" value="Unassembled WGS sequence"/>
</dbReference>
<proteinExistence type="predicted"/>